<keyword evidence="4" id="KW-0472">Membrane</keyword>
<comment type="similarity">
    <text evidence="2">Belongs to the SusD family.</text>
</comment>
<evidence type="ECO:0000256" key="1">
    <source>
        <dbReference type="ARBA" id="ARBA00004442"/>
    </source>
</evidence>
<comment type="subcellular location">
    <subcellularLocation>
        <location evidence="1">Cell outer membrane</location>
    </subcellularLocation>
</comment>
<evidence type="ECO:0000313" key="8">
    <source>
        <dbReference type="EMBL" id="SKB41219.1"/>
    </source>
</evidence>
<dbReference type="RefSeq" id="WP_079640741.1">
    <property type="nucleotide sequence ID" value="NZ_FUZF01000001.1"/>
</dbReference>
<evidence type="ECO:0000256" key="5">
    <source>
        <dbReference type="ARBA" id="ARBA00023237"/>
    </source>
</evidence>
<keyword evidence="9" id="KW-1185">Reference proteome</keyword>
<dbReference type="CDD" id="cd08977">
    <property type="entry name" value="SusD"/>
    <property type="match status" value="1"/>
</dbReference>
<sequence>MSLCKIFKLALIPALLSLGSCDNFLDVVPKGVVIPQTLADYEALLSAPLVVTRTSNNAIYATDEIILPEANRAAAGGYPGRHAVNTYDYLPEHYDVSENDEDWNAAYKAIYTFNTVIQGIADNKEADQIKKNRLKGESLVHRAFTYLSLVNQYAKHYSSAASEDLGVPLPLKPDINALLPRSTVAEVYRQIESDLLESIGLLPESPTYRQRPSKGAALGLLARMYLYEGNWEKSFDYANQTLAINNFVYDYNTFSYADPNNRRGALNGYPTSMNDKKHVIFNKYLLKVGALDFQFQIAPAQYALYKTGDLRELFGTSPKGYTSALLAFQGVLETNGAYEYNNGGVTTQEIYLIRAEAAARLNRIPEALESLNYLRQRRFTTATFKALASNDKNEVLDWVLNERRIELAFLCHRLIDIKRLNLEGRNIGINRGEKVIQPNAPRMVFPIPAKNISVNPNLVQNPR</sequence>
<evidence type="ECO:0000256" key="2">
    <source>
        <dbReference type="ARBA" id="ARBA00006275"/>
    </source>
</evidence>
<organism evidence="8 9">
    <name type="scientific">Sphingobacterium nematocida</name>
    <dbReference type="NCBI Taxonomy" id="1513896"/>
    <lineage>
        <taxon>Bacteria</taxon>
        <taxon>Pseudomonadati</taxon>
        <taxon>Bacteroidota</taxon>
        <taxon>Sphingobacteriia</taxon>
        <taxon>Sphingobacteriales</taxon>
        <taxon>Sphingobacteriaceae</taxon>
        <taxon>Sphingobacterium</taxon>
    </lineage>
</organism>
<keyword evidence="3" id="KW-0732">Signal</keyword>
<evidence type="ECO:0000259" key="6">
    <source>
        <dbReference type="Pfam" id="PF07980"/>
    </source>
</evidence>
<evidence type="ECO:0000256" key="4">
    <source>
        <dbReference type="ARBA" id="ARBA00023136"/>
    </source>
</evidence>
<reference evidence="9" key="1">
    <citation type="submission" date="2017-02" db="EMBL/GenBank/DDBJ databases">
        <authorList>
            <person name="Varghese N."/>
            <person name="Submissions S."/>
        </authorList>
    </citation>
    <scope>NUCLEOTIDE SEQUENCE [LARGE SCALE GENOMIC DNA]</scope>
    <source>
        <strain evidence="9">DSM 24091</strain>
    </source>
</reference>
<evidence type="ECO:0000259" key="7">
    <source>
        <dbReference type="Pfam" id="PF14322"/>
    </source>
</evidence>
<dbReference type="InterPro" id="IPR033985">
    <property type="entry name" value="SusD-like_N"/>
</dbReference>
<dbReference type="Pfam" id="PF07980">
    <property type="entry name" value="SusD_RagB"/>
    <property type="match status" value="1"/>
</dbReference>
<feature type="domain" description="RagB/SusD" evidence="6">
    <location>
        <begin position="349"/>
        <end position="462"/>
    </location>
</feature>
<evidence type="ECO:0000313" key="9">
    <source>
        <dbReference type="Proteomes" id="UP000190150"/>
    </source>
</evidence>
<proteinExistence type="inferred from homology"/>
<name>A0A1T5B290_9SPHI</name>
<dbReference type="AlphaFoldDB" id="A0A1T5B290"/>
<dbReference type="InterPro" id="IPR012944">
    <property type="entry name" value="SusD_RagB_dom"/>
</dbReference>
<protein>
    <submittedName>
        <fullName evidence="8">SusD family protein</fullName>
    </submittedName>
</protein>
<accession>A0A1T5B290</accession>
<gene>
    <name evidence="8" type="ORF">SAMN05660841_00394</name>
</gene>
<dbReference type="InterPro" id="IPR011990">
    <property type="entry name" value="TPR-like_helical_dom_sf"/>
</dbReference>
<dbReference type="Pfam" id="PF14322">
    <property type="entry name" value="SusD-like_3"/>
    <property type="match status" value="1"/>
</dbReference>
<keyword evidence="5" id="KW-0998">Cell outer membrane</keyword>
<dbReference type="Gene3D" id="1.25.40.390">
    <property type="match status" value="2"/>
</dbReference>
<dbReference type="EMBL" id="FUZF01000001">
    <property type="protein sequence ID" value="SKB41219.1"/>
    <property type="molecule type" value="Genomic_DNA"/>
</dbReference>
<dbReference type="PROSITE" id="PS51257">
    <property type="entry name" value="PROKAR_LIPOPROTEIN"/>
    <property type="match status" value="1"/>
</dbReference>
<dbReference type="Proteomes" id="UP000190150">
    <property type="component" value="Unassembled WGS sequence"/>
</dbReference>
<dbReference type="STRING" id="1513896.SAMN05660841_00394"/>
<dbReference type="OrthoDB" id="629561at2"/>
<feature type="domain" description="SusD-like N-terminal" evidence="7">
    <location>
        <begin position="24"/>
        <end position="226"/>
    </location>
</feature>
<dbReference type="SUPFAM" id="SSF48452">
    <property type="entry name" value="TPR-like"/>
    <property type="match status" value="1"/>
</dbReference>
<evidence type="ECO:0000256" key="3">
    <source>
        <dbReference type="ARBA" id="ARBA00022729"/>
    </source>
</evidence>
<dbReference type="GO" id="GO:0009279">
    <property type="term" value="C:cell outer membrane"/>
    <property type="evidence" value="ECO:0007669"/>
    <property type="project" value="UniProtKB-SubCell"/>
</dbReference>